<evidence type="ECO:0000313" key="1">
    <source>
        <dbReference type="EMBL" id="ONF93398.1"/>
    </source>
</evidence>
<gene>
    <name evidence="1" type="ORF">BWD14_07595</name>
</gene>
<dbReference type="AlphaFoldDB" id="A0AB73LN61"/>
<comment type="caution">
    <text evidence="1">The sequence shown here is derived from an EMBL/GenBank/DDBJ whole genome shotgun (WGS) entry which is preliminary data.</text>
</comment>
<reference evidence="1 2" key="1">
    <citation type="submission" date="2017-01" db="EMBL/GenBank/DDBJ databases">
        <title>Comparative genomic analysis of Brazilian Leptospira santarosai.</title>
        <authorList>
            <person name="Moreno L.Z."/>
            <person name="Miraglia F."/>
            <person name="Kremer F.S."/>
            <person name="Eslabao M.R."/>
            <person name="Lilenbaum W."/>
            <person name="Dellagostin O.A."/>
            <person name="Moreno A.M."/>
        </authorList>
    </citation>
    <scope>NUCLEOTIDE SEQUENCE [LARGE SCALE GENOMIC DNA]</scope>
    <source>
        <strain evidence="1 2">M52/8-19</strain>
    </source>
</reference>
<proteinExistence type="predicted"/>
<dbReference type="Proteomes" id="UP000189337">
    <property type="component" value="Unassembled WGS sequence"/>
</dbReference>
<organism evidence="1 2">
    <name type="scientific">Leptospira santarosai</name>
    <dbReference type="NCBI Taxonomy" id="28183"/>
    <lineage>
        <taxon>Bacteria</taxon>
        <taxon>Pseudomonadati</taxon>
        <taxon>Spirochaetota</taxon>
        <taxon>Spirochaetia</taxon>
        <taxon>Leptospirales</taxon>
        <taxon>Leptospiraceae</taxon>
        <taxon>Leptospira</taxon>
    </lineage>
</organism>
<name>A0AB73LN61_9LEPT</name>
<protein>
    <submittedName>
        <fullName evidence="1">Uncharacterized protein</fullName>
    </submittedName>
</protein>
<sequence>MRKIETVNQILEMGPEGCGAKRRKRNPSILSKIDGRRIIALHRQVRKIRKRELLLYFLLFLFWIF</sequence>
<dbReference type="EMBL" id="MTSU01000005">
    <property type="protein sequence ID" value="ONF93398.1"/>
    <property type="molecule type" value="Genomic_DNA"/>
</dbReference>
<accession>A0AB73LN61</accession>
<evidence type="ECO:0000313" key="2">
    <source>
        <dbReference type="Proteomes" id="UP000189337"/>
    </source>
</evidence>